<keyword evidence="1" id="KW-0732">Signal</keyword>
<reference evidence="3 4" key="1">
    <citation type="submission" date="2019-04" db="EMBL/GenBank/DDBJ databases">
        <title>Trinickia sp. 7GSK02, isolated from subtropical forest soil.</title>
        <authorList>
            <person name="Gao Z.-H."/>
            <person name="Qiu L.-H."/>
        </authorList>
    </citation>
    <scope>NUCLEOTIDE SEQUENCE [LARGE SCALE GENOMIC DNA]</scope>
    <source>
        <strain evidence="3 4">7GSK02</strain>
    </source>
</reference>
<proteinExistence type="predicted"/>
<protein>
    <submittedName>
        <fullName evidence="3">CHRD domain-containing protein</fullName>
    </submittedName>
</protein>
<dbReference type="InterPro" id="IPR010895">
    <property type="entry name" value="CHRD"/>
</dbReference>
<evidence type="ECO:0000259" key="2">
    <source>
        <dbReference type="PROSITE" id="PS50933"/>
    </source>
</evidence>
<gene>
    <name evidence="3" type="ORF">FAZ69_20070</name>
</gene>
<dbReference type="SMART" id="SM00754">
    <property type="entry name" value="CHRD"/>
    <property type="match status" value="1"/>
</dbReference>
<accession>A0A4U1I195</accession>
<evidence type="ECO:0000256" key="1">
    <source>
        <dbReference type="SAM" id="SignalP"/>
    </source>
</evidence>
<feature type="domain" description="CHRD" evidence="2">
    <location>
        <begin position="25"/>
        <end position="145"/>
    </location>
</feature>
<dbReference type="Proteomes" id="UP000305539">
    <property type="component" value="Unassembled WGS sequence"/>
</dbReference>
<dbReference type="EMBL" id="SWJE01000010">
    <property type="protein sequence ID" value="TKC86923.1"/>
    <property type="molecule type" value="Genomic_DNA"/>
</dbReference>
<dbReference type="PROSITE" id="PS50933">
    <property type="entry name" value="CHRD"/>
    <property type="match status" value="1"/>
</dbReference>
<keyword evidence="4" id="KW-1185">Reference proteome</keyword>
<dbReference type="AlphaFoldDB" id="A0A4U1I195"/>
<feature type="signal peptide" evidence="1">
    <location>
        <begin position="1"/>
        <end position="24"/>
    </location>
</feature>
<dbReference type="RefSeq" id="WP_136896816.1">
    <property type="nucleotide sequence ID" value="NZ_SWJE01000010.1"/>
</dbReference>
<feature type="chain" id="PRO_5020635349" evidence="1">
    <location>
        <begin position="25"/>
        <end position="145"/>
    </location>
</feature>
<sequence length="145" mass="15051">MKLNRTLCFIALTLGVGAPLFAHADTLKVQAGLTTAAEVPPKAGDGHGQLTGTYDTSSKELRWHVDYAGLSGPATAAHFHGPAPAGKNSGVALPIDAKNLPSPIEGHATLSEAQEKDLLAGNWYFNVHTATNSGGEIRGQVEAVK</sequence>
<name>A0A4U1I195_9BURK</name>
<comment type="caution">
    <text evidence="3">The sequence shown here is derived from an EMBL/GenBank/DDBJ whole genome shotgun (WGS) entry which is preliminary data.</text>
</comment>
<organism evidence="3 4">
    <name type="scientific">Trinickia terrae</name>
    <dbReference type="NCBI Taxonomy" id="2571161"/>
    <lineage>
        <taxon>Bacteria</taxon>
        <taxon>Pseudomonadati</taxon>
        <taxon>Pseudomonadota</taxon>
        <taxon>Betaproteobacteria</taxon>
        <taxon>Burkholderiales</taxon>
        <taxon>Burkholderiaceae</taxon>
        <taxon>Trinickia</taxon>
    </lineage>
</organism>
<dbReference type="OrthoDB" id="571052at2"/>
<evidence type="ECO:0000313" key="3">
    <source>
        <dbReference type="EMBL" id="TKC86923.1"/>
    </source>
</evidence>
<evidence type="ECO:0000313" key="4">
    <source>
        <dbReference type="Proteomes" id="UP000305539"/>
    </source>
</evidence>
<dbReference type="Pfam" id="PF07452">
    <property type="entry name" value="CHRD"/>
    <property type="match status" value="1"/>
</dbReference>